<proteinExistence type="predicted"/>
<evidence type="ECO:0000313" key="1">
    <source>
        <dbReference type="EMBL" id="KTD64246.1"/>
    </source>
</evidence>
<dbReference type="RefSeq" id="WP_058513376.1">
    <property type="nucleotide sequence ID" value="NZ_CAAAIH010000053.1"/>
</dbReference>
<sequence length="312" mass="36523">MEVLDPTIFADVADAFGIEEPILVEKDYYAIQLLKWLYSVSDFSYSFIFSGGTSLSKAHINTFRMSEDVDIKIIPSLDIQKKSRSVQRKLRGQLYQKLRDLLEDHETFKLIESQKLDEGKFLQYYIEYPRYHQLIDAIRPVIQLEITESPLLEPPIIKPVSSMHAEALRLSPELSQCPCATIEVTASEKFVSLLRRTAAYARDNEKKDDETLIRHIYDLHLINQSNADMTKISRFIEQVIKIDMEEFGNQHPQFRDDPYKELRYGFKLLQEDIKHKDRYQNFIGPLVYNQNTASWEESMKSLNEKVSSWIKV</sequence>
<dbReference type="Pfam" id="PF08843">
    <property type="entry name" value="AbiEii"/>
    <property type="match status" value="1"/>
</dbReference>
<dbReference type="Gene3D" id="3.10.450.620">
    <property type="entry name" value="JHP933, nucleotidyltransferase-like core domain"/>
    <property type="match status" value="1"/>
</dbReference>
<comment type="caution">
    <text evidence="1">The sequence shown here is derived from an EMBL/GenBank/DDBJ whole genome shotgun (WGS) entry which is preliminary data.</text>
</comment>
<dbReference type="EMBL" id="LNYU01000023">
    <property type="protein sequence ID" value="KTD64246.1"/>
    <property type="molecule type" value="Genomic_DNA"/>
</dbReference>
<dbReference type="AlphaFoldDB" id="A0A0W0Z693"/>
<gene>
    <name evidence="1" type="ORF">Lsan_0941</name>
</gene>
<keyword evidence="2" id="KW-1185">Reference proteome</keyword>
<dbReference type="InterPro" id="IPR014942">
    <property type="entry name" value="AbiEii"/>
</dbReference>
<protein>
    <recommendedName>
        <fullName evidence="3">Nucleotidyl transferase AbiEii/AbiGii toxin family protein</fullName>
    </recommendedName>
</protein>
<organism evidence="1 2">
    <name type="scientific">Legionella santicrucis</name>
    <dbReference type="NCBI Taxonomy" id="45074"/>
    <lineage>
        <taxon>Bacteria</taxon>
        <taxon>Pseudomonadati</taxon>
        <taxon>Pseudomonadota</taxon>
        <taxon>Gammaproteobacteria</taxon>
        <taxon>Legionellales</taxon>
        <taxon>Legionellaceae</taxon>
        <taxon>Legionella</taxon>
    </lineage>
</organism>
<dbReference type="Proteomes" id="UP000054703">
    <property type="component" value="Unassembled WGS sequence"/>
</dbReference>
<dbReference type="STRING" id="45074.Lsan_0941"/>
<accession>A0A0W0Z693</accession>
<name>A0A0W0Z693_9GAMM</name>
<evidence type="ECO:0008006" key="3">
    <source>
        <dbReference type="Google" id="ProtNLM"/>
    </source>
</evidence>
<evidence type="ECO:0000313" key="2">
    <source>
        <dbReference type="Proteomes" id="UP000054703"/>
    </source>
</evidence>
<dbReference type="PATRIC" id="fig|45074.5.peg.986"/>
<reference evidence="1 2" key="1">
    <citation type="submission" date="2015-11" db="EMBL/GenBank/DDBJ databases">
        <title>Genomic analysis of 38 Legionella species identifies large and diverse effector repertoires.</title>
        <authorList>
            <person name="Burstein D."/>
            <person name="Amaro F."/>
            <person name="Zusman T."/>
            <person name="Lifshitz Z."/>
            <person name="Cohen O."/>
            <person name="Gilbert J.A."/>
            <person name="Pupko T."/>
            <person name="Shuman H.A."/>
            <person name="Segal G."/>
        </authorList>
    </citation>
    <scope>NUCLEOTIDE SEQUENCE [LARGE SCALE GENOMIC DNA]</scope>
    <source>
        <strain evidence="1 2">SC-63-C7</strain>
    </source>
</reference>
<dbReference type="OrthoDB" id="9780929at2"/>